<dbReference type="Proteomes" id="UP001595872">
    <property type="component" value="Unassembled WGS sequence"/>
</dbReference>
<evidence type="ECO:0000313" key="2">
    <source>
        <dbReference type="EMBL" id="MFC4912513.1"/>
    </source>
</evidence>
<feature type="compositionally biased region" description="Basic and acidic residues" evidence="1">
    <location>
        <begin position="1"/>
        <end position="14"/>
    </location>
</feature>
<accession>A0ABV9U7I9</accession>
<dbReference type="EMBL" id="JBHSIT010000012">
    <property type="protein sequence ID" value="MFC4912513.1"/>
    <property type="molecule type" value="Genomic_DNA"/>
</dbReference>
<comment type="caution">
    <text evidence="2">The sequence shown here is derived from an EMBL/GenBank/DDBJ whole genome shotgun (WGS) entry which is preliminary data.</text>
</comment>
<evidence type="ECO:0000256" key="1">
    <source>
        <dbReference type="SAM" id="MobiDB-lite"/>
    </source>
</evidence>
<protein>
    <submittedName>
        <fullName evidence="2">Uncharacterized protein</fullName>
    </submittedName>
</protein>
<dbReference type="RefSeq" id="WP_378262494.1">
    <property type="nucleotide sequence ID" value="NZ_JBHSIT010000012.1"/>
</dbReference>
<gene>
    <name evidence="2" type="ORF">ACFPCY_34795</name>
</gene>
<feature type="region of interest" description="Disordered" evidence="1">
    <location>
        <begin position="1"/>
        <end position="61"/>
    </location>
</feature>
<keyword evidence="3" id="KW-1185">Reference proteome</keyword>
<organism evidence="2 3">
    <name type="scientific">Actinomadura gamaensis</name>
    <dbReference type="NCBI Taxonomy" id="1763541"/>
    <lineage>
        <taxon>Bacteria</taxon>
        <taxon>Bacillati</taxon>
        <taxon>Actinomycetota</taxon>
        <taxon>Actinomycetes</taxon>
        <taxon>Streptosporangiales</taxon>
        <taxon>Thermomonosporaceae</taxon>
        <taxon>Actinomadura</taxon>
    </lineage>
</organism>
<reference evidence="3" key="1">
    <citation type="journal article" date="2019" name="Int. J. Syst. Evol. Microbiol.">
        <title>The Global Catalogue of Microorganisms (GCM) 10K type strain sequencing project: providing services to taxonomists for standard genome sequencing and annotation.</title>
        <authorList>
            <consortium name="The Broad Institute Genomics Platform"/>
            <consortium name="The Broad Institute Genome Sequencing Center for Infectious Disease"/>
            <person name="Wu L."/>
            <person name="Ma J."/>
        </authorList>
    </citation>
    <scope>NUCLEOTIDE SEQUENCE [LARGE SCALE GENOMIC DNA]</scope>
    <source>
        <strain evidence="3">KLKA75</strain>
    </source>
</reference>
<evidence type="ECO:0000313" key="3">
    <source>
        <dbReference type="Proteomes" id="UP001595872"/>
    </source>
</evidence>
<proteinExistence type="predicted"/>
<feature type="compositionally biased region" description="Pro residues" evidence="1">
    <location>
        <begin position="15"/>
        <end position="34"/>
    </location>
</feature>
<name>A0ABV9U7I9_9ACTN</name>
<sequence>MAVRPDPRDPRDPDPPLPPEPDPPADAPADPPTRAPAITDQPGRRSDPPGTVGNAPTSPPP</sequence>